<dbReference type="Pfam" id="PF16734">
    <property type="entry name" value="Pilin_GH"/>
    <property type="match status" value="1"/>
</dbReference>
<sequence length="340" mass="37616">MIYYIGEYYIALRSAQKSKSMKYSLSKKIQRSLVNLSATLAIALGINYLIPVTNPHLSLQDLQAIASEPSGTSSGTSPESQQLLGQWEITAPFRDGDASDDDSLIFLFAPDGKLYLINRTKQTAIRAEYQINNINGKVYLDIYQGSFGARTSFTIDPKGKLIIQQLFIPAILQNSYNPEIVGKFFMPDLLSLTKVSSDTNLAPKLEFIPPQSPAKNKAEREAKTYVGTMNRAQQAVFLETGKFASTIAALSIGIRDESENYKYQIIVLDPKKAVQQISLPKKNNLKSYIGLVYTANLKGNLSEPTTFNLLCESKTPTKTPAKFQLTATPKCPEGYIDISN</sequence>
<protein>
    <submittedName>
        <fullName evidence="2">Type IV pilin-like G/H family protein</fullName>
    </submittedName>
</protein>
<evidence type="ECO:0000313" key="2">
    <source>
        <dbReference type="EMBL" id="MBD2148612.1"/>
    </source>
</evidence>
<dbReference type="InterPro" id="IPR031975">
    <property type="entry name" value="Pilin_GH"/>
</dbReference>
<reference evidence="2 3" key="1">
    <citation type="journal article" date="2015" name="ISME J.">
        <title>Draft Genome Sequence of Streptomyces incarnatus NRRL8089, which Produces the Nucleoside Antibiotic Sinefungin.</title>
        <authorList>
            <person name="Oshima K."/>
            <person name="Hattori M."/>
            <person name="Shimizu H."/>
            <person name="Fukuda K."/>
            <person name="Nemoto M."/>
            <person name="Inagaki K."/>
            <person name="Tamura T."/>
        </authorList>
    </citation>
    <scope>NUCLEOTIDE SEQUENCE [LARGE SCALE GENOMIC DNA]</scope>
    <source>
        <strain evidence="2 3">FACHB-1277</strain>
    </source>
</reference>
<keyword evidence="3" id="KW-1185">Reference proteome</keyword>
<dbReference type="EMBL" id="JACJPY010000001">
    <property type="protein sequence ID" value="MBD2148612.1"/>
    <property type="molecule type" value="Genomic_DNA"/>
</dbReference>
<dbReference type="Proteomes" id="UP000631421">
    <property type="component" value="Unassembled WGS sequence"/>
</dbReference>
<dbReference type="AlphaFoldDB" id="A0A926Z4I9"/>
<dbReference type="RefSeq" id="WP_190348952.1">
    <property type="nucleotide sequence ID" value="NZ_JACJPY010000001.1"/>
</dbReference>
<comment type="caution">
    <text evidence="2">The sequence shown here is derived from an EMBL/GenBank/DDBJ whole genome shotgun (WGS) entry which is preliminary data.</text>
</comment>
<proteinExistence type="predicted"/>
<keyword evidence="1" id="KW-0812">Transmembrane</keyword>
<keyword evidence="1" id="KW-1133">Transmembrane helix</keyword>
<evidence type="ECO:0000256" key="1">
    <source>
        <dbReference type="SAM" id="Phobius"/>
    </source>
</evidence>
<gene>
    <name evidence="2" type="ORF">H6F44_00490</name>
</gene>
<evidence type="ECO:0000313" key="3">
    <source>
        <dbReference type="Proteomes" id="UP000631421"/>
    </source>
</evidence>
<organism evidence="2 3">
    <name type="scientific">Pseudanabaena cinerea FACHB-1277</name>
    <dbReference type="NCBI Taxonomy" id="2949581"/>
    <lineage>
        <taxon>Bacteria</taxon>
        <taxon>Bacillati</taxon>
        <taxon>Cyanobacteriota</taxon>
        <taxon>Cyanophyceae</taxon>
        <taxon>Pseudanabaenales</taxon>
        <taxon>Pseudanabaenaceae</taxon>
        <taxon>Pseudanabaena</taxon>
        <taxon>Pseudanabaena cinerea</taxon>
    </lineage>
</organism>
<keyword evidence="1" id="KW-0472">Membrane</keyword>
<feature type="transmembrane region" description="Helical" evidence="1">
    <location>
        <begin position="32"/>
        <end position="50"/>
    </location>
</feature>
<accession>A0A926Z4I9</accession>
<name>A0A926Z4I9_9CYAN</name>